<comment type="caution">
    <text evidence="6">The sequence shown here is derived from an EMBL/GenBank/DDBJ whole genome shotgun (WGS) entry which is preliminary data.</text>
</comment>
<dbReference type="InterPro" id="IPR037171">
    <property type="entry name" value="NagB/RpiA_transferase-like"/>
</dbReference>
<dbReference type="STRING" id="1178482.AR456_10135"/>
<sequence>MKPEFELRLATKAAHLYWVEQMRQVDIAARLNVSQAGVSRLLRRAQKEGIVSITIKPPEGTYHLLEEQLAKGLGLQEVVVAASPNDSNGAMLSSIGEAAAQYLESTLNEEDLVGISSWSSALVALAEHLSSAGQVKVARVVQLMGGISHGRAEHLAENLILQLAMRMAAHPAFLHVPGIASTSAAGRVFCAEPYVRDTMALFDQLSVALVGIGTLEPSPYLARSGNAFSDEERRELADCGAIGDVCLRFFDEQGHRVEHALDERVVAIPAEQLQRIPRIVGLAGGIQKIGAIRAAALGGWIHVLVTDSYTAEALARTLESTD</sequence>
<dbReference type="GO" id="GO:0003677">
    <property type="term" value="F:DNA binding"/>
    <property type="evidence" value="ECO:0007669"/>
    <property type="project" value="UniProtKB-KW"/>
</dbReference>
<dbReference type="SUPFAM" id="SSF100950">
    <property type="entry name" value="NagB/RpiA/CoA transferase-like"/>
    <property type="match status" value="1"/>
</dbReference>
<evidence type="ECO:0000256" key="3">
    <source>
        <dbReference type="ARBA" id="ARBA00023125"/>
    </source>
</evidence>
<comment type="similarity">
    <text evidence="1">Belongs to the SorC transcriptional regulatory family.</text>
</comment>
<dbReference type="RefSeq" id="WP_021817519.1">
    <property type="nucleotide sequence ID" value="NZ_AVBC01000014.1"/>
</dbReference>
<accession>W1NBG4</accession>
<evidence type="ECO:0000256" key="1">
    <source>
        <dbReference type="ARBA" id="ARBA00010466"/>
    </source>
</evidence>
<proteinExistence type="inferred from homology"/>
<evidence type="ECO:0000313" key="7">
    <source>
        <dbReference type="Proteomes" id="UP000019113"/>
    </source>
</evidence>
<dbReference type="Gene3D" id="1.10.10.60">
    <property type="entry name" value="Homeodomain-like"/>
    <property type="match status" value="1"/>
</dbReference>
<evidence type="ECO:0000313" key="6">
    <source>
        <dbReference type="EMBL" id="ERL52892.1"/>
    </source>
</evidence>
<protein>
    <recommendedName>
        <fullName evidence="5">Sugar-binding domain-containing protein</fullName>
    </recommendedName>
</protein>
<dbReference type="InterPro" id="IPR051054">
    <property type="entry name" value="SorC_transcr_regulators"/>
</dbReference>
<dbReference type="PANTHER" id="PTHR34294:SF1">
    <property type="entry name" value="TRANSCRIPTIONAL REGULATOR LSRR"/>
    <property type="match status" value="1"/>
</dbReference>
<dbReference type="KEGG" id="hhu:AR456_10135"/>
<reference evidence="6 7" key="1">
    <citation type="submission" date="2013-08" db="EMBL/GenBank/DDBJ databases">
        <title>draft genome of Halomonas huanghegensis, strain BJGMM-B45T.</title>
        <authorList>
            <person name="Miao C."/>
            <person name="Wan Y."/>
            <person name="Jin W."/>
        </authorList>
    </citation>
    <scope>NUCLEOTIDE SEQUENCE [LARGE SCALE GENOMIC DNA]</scope>
    <source>
        <strain evidence="6 7">BJGMM-B45</strain>
    </source>
</reference>
<feature type="domain" description="Sugar-binding" evidence="5">
    <location>
        <begin position="65"/>
        <end position="314"/>
    </location>
</feature>
<dbReference type="OrthoDB" id="9808171at2"/>
<dbReference type="Gene3D" id="3.40.50.1360">
    <property type="match status" value="1"/>
</dbReference>
<organism evidence="6 7">
    <name type="scientific">Halomonas huangheensis</name>
    <dbReference type="NCBI Taxonomy" id="1178482"/>
    <lineage>
        <taxon>Bacteria</taxon>
        <taxon>Pseudomonadati</taxon>
        <taxon>Pseudomonadota</taxon>
        <taxon>Gammaproteobacteria</taxon>
        <taxon>Oceanospirillales</taxon>
        <taxon>Halomonadaceae</taxon>
        <taxon>Halomonas</taxon>
    </lineage>
</organism>
<keyword evidence="3" id="KW-0238">DNA-binding</keyword>
<keyword evidence="2" id="KW-0805">Transcription regulation</keyword>
<keyword evidence="4" id="KW-0804">Transcription</keyword>
<dbReference type="PATRIC" id="fig|1178482.3.peg.573"/>
<dbReference type="GO" id="GO:0030246">
    <property type="term" value="F:carbohydrate binding"/>
    <property type="evidence" value="ECO:0007669"/>
    <property type="project" value="InterPro"/>
</dbReference>
<dbReference type="EMBL" id="AVBC01000014">
    <property type="protein sequence ID" value="ERL52892.1"/>
    <property type="molecule type" value="Genomic_DNA"/>
</dbReference>
<gene>
    <name evidence="6" type="ORF">BJB45_16565</name>
</gene>
<evidence type="ECO:0000259" key="5">
    <source>
        <dbReference type="Pfam" id="PF04198"/>
    </source>
</evidence>
<dbReference type="eggNOG" id="COG2390">
    <property type="taxonomic scope" value="Bacteria"/>
</dbReference>
<dbReference type="Pfam" id="PF04198">
    <property type="entry name" value="Sugar-bind"/>
    <property type="match status" value="1"/>
</dbReference>
<evidence type="ECO:0000256" key="2">
    <source>
        <dbReference type="ARBA" id="ARBA00023015"/>
    </source>
</evidence>
<keyword evidence="7" id="KW-1185">Reference proteome</keyword>
<dbReference type="Proteomes" id="UP000019113">
    <property type="component" value="Unassembled WGS sequence"/>
</dbReference>
<evidence type="ECO:0000256" key="4">
    <source>
        <dbReference type="ARBA" id="ARBA00023163"/>
    </source>
</evidence>
<name>W1NBG4_9GAMM</name>
<dbReference type="PANTHER" id="PTHR34294">
    <property type="entry name" value="TRANSCRIPTIONAL REGULATOR-RELATED"/>
    <property type="match status" value="1"/>
</dbReference>
<dbReference type="InterPro" id="IPR007324">
    <property type="entry name" value="Sugar-bd_dom_put"/>
</dbReference>
<dbReference type="AlphaFoldDB" id="W1NBG4"/>